<protein>
    <submittedName>
        <fullName evidence="1">Uncharacterized protein</fullName>
    </submittedName>
</protein>
<dbReference type="GeneID" id="25313158"/>
<organism evidence="1 2">
    <name type="scientific">Rasamsonia emersonii (strain ATCC 16479 / CBS 393.64 / IMI 116815)</name>
    <dbReference type="NCBI Taxonomy" id="1408163"/>
    <lineage>
        <taxon>Eukaryota</taxon>
        <taxon>Fungi</taxon>
        <taxon>Dikarya</taxon>
        <taxon>Ascomycota</taxon>
        <taxon>Pezizomycotina</taxon>
        <taxon>Eurotiomycetes</taxon>
        <taxon>Eurotiomycetidae</taxon>
        <taxon>Eurotiales</taxon>
        <taxon>Trichocomaceae</taxon>
        <taxon>Rasamsonia</taxon>
    </lineage>
</organism>
<sequence length="101" mass="11209">SRVSKLGGRDMAKERGMNCITQVEPRKFEQWSETEVCETPGIEYDANLQNIIIKTAGPVHQAASSVIYDWLSQIAKGIQDENDEYVACYETGTCPSCSLFG</sequence>
<dbReference type="Proteomes" id="UP000053958">
    <property type="component" value="Unassembled WGS sequence"/>
</dbReference>
<keyword evidence="2" id="KW-1185">Reference proteome</keyword>
<feature type="non-terminal residue" evidence="1">
    <location>
        <position position="1"/>
    </location>
</feature>
<accession>A0A0F4YEJ0</accession>
<dbReference type="EMBL" id="LASV01000792">
    <property type="protein sequence ID" value="KKA16316.1"/>
    <property type="molecule type" value="Genomic_DNA"/>
</dbReference>
<proteinExistence type="predicted"/>
<dbReference type="AlphaFoldDB" id="A0A0F4YEJ0"/>
<reference evidence="1 2" key="1">
    <citation type="submission" date="2015-04" db="EMBL/GenBank/DDBJ databases">
        <authorList>
            <person name="Heijne W.H."/>
            <person name="Fedorova N.D."/>
            <person name="Nierman W.C."/>
            <person name="Vollebregt A.W."/>
            <person name="Zhao Z."/>
            <person name="Wu L."/>
            <person name="Kumar M."/>
            <person name="Stam H."/>
            <person name="van den Berg M.A."/>
            <person name="Pel H.J."/>
        </authorList>
    </citation>
    <scope>NUCLEOTIDE SEQUENCE [LARGE SCALE GENOMIC DNA]</scope>
    <source>
        <strain evidence="1 2">CBS 393.64</strain>
    </source>
</reference>
<dbReference type="RefSeq" id="XP_013322928.1">
    <property type="nucleotide sequence ID" value="XM_013467474.1"/>
</dbReference>
<evidence type="ECO:0000313" key="1">
    <source>
        <dbReference type="EMBL" id="KKA16316.1"/>
    </source>
</evidence>
<gene>
    <name evidence="1" type="ORF">T310_10094</name>
</gene>
<comment type="caution">
    <text evidence="1">The sequence shown here is derived from an EMBL/GenBank/DDBJ whole genome shotgun (WGS) entry which is preliminary data.</text>
</comment>
<name>A0A0F4YEJ0_RASE3</name>
<evidence type="ECO:0000313" key="2">
    <source>
        <dbReference type="Proteomes" id="UP000053958"/>
    </source>
</evidence>